<dbReference type="OrthoDB" id="5298181at2"/>
<accession>A0A3P2A5A5</accession>
<evidence type="ECO:0000313" key="2">
    <source>
        <dbReference type="Proteomes" id="UP000269923"/>
    </source>
</evidence>
<keyword evidence="2" id="KW-1185">Reference proteome</keyword>
<sequence length="57" mass="6479">MKTKQCFDSVFADFVQDAIKADKHHQETGLHATQVEVQDWIKSLTTNPSNKPPVCHK</sequence>
<reference evidence="1 2" key="1">
    <citation type="submission" date="2018-11" db="EMBL/GenBank/DDBJ databases">
        <title>Genomes From Bacteria Associated with the Canine Oral Cavity: a Test Case for Automated Genome-Based Taxonomic Assignment.</title>
        <authorList>
            <person name="Coil D.A."/>
            <person name="Jospin G."/>
            <person name="Darling A.E."/>
            <person name="Wallis C."/>
            <person name="Davis I.J."/>
            <person name="Harris S."/>
            <person name="Eisen J.A."/>
            <person name="Holcombe L.J."/>
            <person name="O'Flynn C."/>
        </authorList>
    </citation>
    <scope>NUCLEOTIDE SEQUENCE [LARGE SCALE GENOMIC DNA]</scope>
    <source>
        <strain evidence="1 2">COT-280</strain>
    </source>
</reference>
<comment type="caution">
    <text evidence="1">The sequence shown here is derived from an EMBL/GenBank/DDBJ whole genome shotgun (WGS) entry which is preliminary data.</text>
</comment>
<gene>
    <name evidence="1" type="ORF">EII21_10715</name>
</gene>
<dbReference type="RefSeq" id="WP_124796334.1">
    <property type="nucleotide sequence ID" value="NZ_RQYC01000031.1"/>
</dbReference>
<dbReference type="EMBL" id="RQYC01000031">
    <property type="protein sequence ID" value="RRD88843.1"/>
    <property type="molecule type" value="Genomic_DNA"/>
</dbReference>
<dbReference type="AlphaFoldDB" id="A0A3P2A5A5"/>
<proteinExistence type="predicted"/>
<protein>
    <submittedName>
        <fullName evidence="1">Transcriptional regulator</fullName>
    </submittedName>
</protein>
<name>A0A3P2A5A5_9NEIS</name>
<dbReference type="Proteomes" id="UP000269923">
    <property type="component" value="Unassembled WGS sequence"/>
</dbReference>
<organism evidence="1 2">
    <name type="scientific">Conchiformibius steedae</name>
    <dbReference type="NCBI Taxonomy" id="153493"/>
    <lineage>
        <taxon>Bacteria</taxon>
        <taxon>Pseudomonadati</taxon>
        <taxon>Pseudomonadota</taxon>
        <taxon>Betaproteobacteria</taxon>
        <taxon>Neisseriales</taxon>
        <taxon>Neisseriaceae</taxon>
        <taxon>Conchiformibius</taxon>
    </lineage>
</organism>
<evidence type="ECO:0000313" key="1">
    <source>
        <dbReference type="EMBL" id="RRD88843.1"/>
    </source>
</evidence>